<dbReference type="KEGG" id="tce:A3L02_04750"/>
<dbReference type="InterPro" id="IPR008927">
    <property type="entry name" value="6-PGluconate_DH-like_C_sf"/>
</dbReference>
<proteinExistence type="predicted"/>
<keyword evidence="4" id="KW-1185">Reference proteome</keyword>
<dbReference type="InterPro" id="IPR003099">
    <property type="entry name" value="Prephen_DH"/>
</dbReference>
<dbReference type="PROSITE" id="PS51176">
    <property type="entry name" value="PDH_ADH"/>
    <property type="match status" value="1"/>
</dbReference>
<dbReference type="GO" id="GO:0004665">
    <property type="term" value="F:prephenate dehydrogenase (NADP+) activity"/>
    <property type="evidence" value="ECO:0007669"/>
    <property type="project" value="InterPro"/>
</dbReference>
<dbReference type="InterPro" id="IPR050812">
    <property type="entry name" value="Preph/Arog_dehydrog"/>
</dbReference>
<dbReference type="Gene3D" id="3.40.50.720">
    <property type="entry name" value="NAD(P)-binding Rossmann-like Domain"/>
    <property type="match status" value="1"/>
</dbReference>
<accession>A0A218P1Y0</accession>
<name>A0A218P1Y0_THECE</name>
<dbReference type="PANTHER" id="PTHR21363">
    <property type="entry name" value="PREPHENATE DEHYDROGENASE"/>
    <property type="match status" value="1"/>
</dbReference>
<organism evidence="3 4">
    <name type="scientific">Thermococcus celer Vu 13 = JCM 8558</name>
    <dbReference type="NCBI Taxonomy" id="1293037"/>
    <lineage>
        <taxon>Archaea</taxon>
        <taxon>Methanobacteriati</taxon>
        <taxon>Methanobacteriota</taxon>
        <taxon>Thermococci</taxon>
        <taxon>Thermococcales</taxon>
        <taxon>Thermococcaceae</taxon>
        <taxon>Thermococcus</taxon>
    </lineage>
</organism>
<gene>
    <name evidence="3" type="ORF">A3L02_04750</name>
</gene>
<dbReference type="GeneID" id="33324041"/>
<dbReference type="InterPro" id="IPR036291">
    <property type="entry name" value="NAD(P)-bd_dom_sf"/>
</dbReference>
<dbReference type="EMBL" id="CP014854">
    <property type="protein sequence ID" value="ASI98917.1"/>
    <property type="molecule type" value="Genomic_DNA"/>
</dbReference>
<dbReference type="GO" id="GO:0070403">
    <property type="term" value="F:NAD+ binding"/>
    <property type="evidence" value="ECO:0007669"/>
    <property type="project" value="InterPro"/>
</dbReference>
<dbReference type="GO" id="GO:0008977">
    <property type="term" value="F:prephenate dehydrogenase (NAD+) activity"/>
    <property type="evidence" value="ECO:0007669"/>
    <property type="project" value="InterPro"/>
</dbReference>
<evidence type="ECO:0000256" key="1">
    <source>
        <dbReference type="ARBA" id="ARBA00023002"/>
    </source>
</evidence>
<sequence>MRIGIVGYGKMGKLFAREFGKKHEVGIYSRHAGGFKFFGSIEELFKWAEVIVVARSLEETPRVLEKLAELSEKSEGKVIFDISTFKRDVMETYKRFPEGVKVCSVHPMFGAGAKSFEGMRFIVVPVEGREEDVNPVIKIFKEFNAEVFTADAKIHDDMMKAVIGLPYFIGISFLSFVSEFEGIENFGGTSFEYLTTYAKALLNDSPEFINEILELSKDKIEEFLRFAEKGEFDIEKLREKFEHEIGKSYEEFYKVLNKT</sequence>
<dbReference type="Pfam" id="PF02153">
    <property type="entry name" value="PDH_N"/>
    <property type="match status" value="1"/>
</dbReference>
<dbReference type="OrthoDB" id="24743at2157"/>
<feature type="domain" description="Prephenate/arogenate dehydrogenase" evidence="2">
    <location>
        <begin position="1"/>
        <end position="259"/>
    </location>
</feature>
<dbReference type="Proteomes" id="UP000197156">
    <property type="component" value="Chromosome"/>
</dbReference>
<keyword evidence="1" id="KW-0560">Oxidoreductase</keyword>
<dbReference type="InterPro" id="IPR046826">
    <property type="entry name" value="PDH_N"/>
</dbReference>
<dbReference type="AlphaFoldDB" id="A0A218P1Y0"/>
<dbReference type="RefSeq" id="WP_054834477.1">
    <property type="nucleotide sequence ID" value="NZ_CP014854.1"/>
</dbReference>
<dbReference type="PANTHER" id="PTHR21363:SF0">
    <property type="entry name" value="PREPHENATE DEHYDROGENASE [NADP(+)]"/>
    <property type="match status" value="1"/>
</dbReference>
<evidence type="ECO:0000313" key="4">
    <source>
        <dbReference type="Proteomes" id="UP000197156"/>
    </source>
</evidence>
<dbReference type="SUPFAM" id="SSF51735">
    <property type="entry name" value="NAD(P)-binding Rossmann-fold domains"/>
    <property type="match status" value="1"/>
</dbReference>
<dbReference type="SUPFAM" id="SSF48179">
    <property type="entry name" value="6-phosphogluconate dehydrogenase C-terminal domain-like"/>
    <property type="match status" value="1"/>
</dbReference>
<evidence type="ECO:0000259" key="2">
    <source>
        <dbReference type="PROSITE" id="PS51176"/>
    </source>
</evidence>
<reference evidence="3 4" key="1">
    <citation type="submission" date="2016-03" db="EMBL/GenBank/DDBJ databases">
        <title>Complete genome sequence of Thermococcus celer.</title>
        <authorList>
            <person name="Oger P.M."/>
        </authorList>
    </citation>
    <scope>NUCLEOTIDE SEQUENCE [LARGE SCALE GENOMIC DNA]</scope>
    <source>
        <strain evidence="3 4">Vu 13</strain>
    </source>
</reference>
<dbReference type="GO" id="GO:0006571">
    <property type="term" value="P:tyrosine biosynthetic process"/>
    <property type="evidence" value="ECO:0007669"/>
    <property type="project" value="InterPro"/>
</dbReference>
<protein>
    <recommendedName>
        <fullName evidence="2">Prephenate/arogenate dehydrogenase domain-containing protein</fullName>
    </recommendedName>
</protein>
<evidence type="ECO:0000313" key="3">
    <source>
        <dbReference type="EMBL" id="ASI98917.1"/>
    </source>
</evidence>